<feature type="compositionally biased region" description="Low complexity" evidence="1">
    <location>
        <begin position="10"/>
        <end position="38"/>
    </location>
</feature>
<reference evidence="3" key="2">
    <citation type="submission" date="2020-08" db="EMBL/GenBank/DDBJ databases">
        <title>Plant Genome Project.</title>
        <authorList>
            <person name="Zhang R.-G."/>
        </authorList>
    </citation>
    <scope>NUCLEOTIDE SEQUENCE</scope>
    <source>
        <strain evidence="3">Huo1</strain>
        <tissue evidence="3">Leaf</tissue>
    </source>
</reference>
<reference evidence="3" key="1">
    <citation type="submission" date="2018-01" db="EMBL/GenBank/DDBJ databases">
        <authorList>
            <person name="Mao J.F."/>
        </authorList>
    </citation>
    <scope>NUCLEOTIDE SEQUENCE</scope>
    <source>
        <strain evidence="3">Huo1</strain>
        <tissue evidence="3">Leaf</tissue>
    </source>
</reference>
<organism evidence="3">
    <name type="scientific">Salvia splendens</name>
    <name type="common">Scarlet sage</name>
    <dbReference type="NCBI Taxonomy" id="180675"/>
    <lineage>
        <taxon>Eukaryota</taxon>
        <taxon>Viridiplantae</taxon>
        <taxon>Streptophyta</taxon>
        <taxon>Embryophyta</taxon>
        <taxon>Tracheophyta</taxon>
        <taxon>Spermatophyta</taxon>
        <taxon>Magnoliopsida</taxon>
        <taxon>eudicotyledons</taxon>
        <taxon>Gunneridae</taxon>
        <taxon>Pentapetalae</taxon>
        <taxon>asterids</taxon>
        <taxon>lamiids</taxon>
        <taxon>Lamiales</taxon>
        <taxon>Lamiaceae</taxon>
        <taxon>Nepetoideae</taxon>
        <taxon>Mentheae</taxon>
        <taxon>Salviinae</taxon>
        <taxon>Salvia</taxon>
        <taxon>Salvia subgen. Calosphace</taxon>
        <taxon>core Calosphace</taxon>
    </lineage>
</organism>
<accession>A0A8X8ZIS8</accession>
<evidence type="ECO:0000313" key="4">
    <source>
        <dbReference type="Proteomes" id="UP000298416"/>
    </source>
</evidence>
<dbReference type="Pfam" id="PF24818">
    <property type="entry name" value="PH_TRF2_HOY1"/>
    <property type="match status" value="1"/>
</dbReference>
<dbReference type="PANTHER" id="PTHR33494:SF5">
    <property type="entry name" value="F10A16.6 PROTEIN"/>
    <property type="match status" value="1"/>
</dbReference>
<gene>
    <name evidence="3" type="ORF">SASPL_133886</name>
</gene>
<dbReference type="EMBL" id="PNBA02000012">
    <property type="protein sequence ID" value="KAG6406286.1"/>
    <property type="molecule type" value="Genomic_DNA"/>
</dbReference>
<feature type="region of interest" description="Disordered" evidence="1">
    <location>
        <begin position="1"/>
        <end position="38"/>
    </location>
</feature>
<keyword evidence="4" id="KW-1185">Reference proteome</keyword>
<proteinExistence type="predicted"/>
<evidence type="ECO:0000256" key="1">
    <source>
        <dbReference type="SAM" id="MobiDB-lite"/>
    </source>
</evidence>
<dbReference type="Proteomes" id="UP000298416">
    <property type="component" value="Unassembled WGS sequence"/>
</dbReference>
<protein>
    <recommendedName>
        <fullName evidence="2">TRF2/HOY1 PH-like domain-containing protein</fullName>
    </recommendedName>
</protein>
<dbReference type="PANTHER" id="PTHR33494">
    <property type="entry name" value="OS02G0793800 PROTEIN"/>
    <property type="match status" value="1"/>
</dbReference>
<evidence type="ECO:0000313" key="3">
    <source>
        <dbReference type="EMBL" id="KAG6406286.1"/>
    </source>
</evidence>
<comment type="caution">
    <text evidence="3">The sequence shown here is derived from an EMBL/GenBank/DDBJ whole genome shotgun (WGS) entry which is preliminary data.</text>
</comment>
<evidence type="ECO:0000259" key="2">
    <source>
        <dbReference type="Pfam" id="PF24818"/>
    </source>
</evidence>
<name>A0A8X8ZIS8_SALSN</name>
<dbReference type="InterPro" id="IPR057939">
    <property type="entry name" value="TRF2_HOY1_PH"/>
</dbReference>
<feature type="domain" description="TRF2/HOY1 PH-like" evidence="2">
    <location>
        <begin position="97"/>
        <end position="145"/>
    </location>
</feature>
<dbReference type="AlphaFoldDB" id="A0A8X8ZIS8"/>
<sequence length="284" mass="31295">MPDCEDSSGSKRISLSSGSENHHQGGSAESSSQSSPLGLTLSKTPSFLNLVQMSLNIGKHSVSGKDMPRRRVEEYVSPEKLKASNFPAMFLQIGTWELNQPPTFFREINPQPRKHTLWQQSPDFTGGQAPNWRIHSLRFPPGMLDKHYEKLLQFDARMCTLAKMPFPSRASPFFNPEMFVPFSLDFNSYPYPPLPTMDAGTPSWAGYHPNGGMIDFGVATAPSNNTNYQQAYGMGLGCTASIQCSPDGGSTILLITLCLPFPVKLPPRPTFTCRHGSDSNSCVE</sequence>